<feature type="region of interest" description="Disordered" evidence="1">
    <location>
        <begin position="1"/>
        <end position="46"/>
    </location>
</feature>
<reference evidence="2 3" key="1">
    <citation type="submission" date="2019-05" db="EMBL/GenBank/DDBJ databases">
        <title>Another draft genome of Portunus trituberculatus and its Hox gene families provides insights of decapod evolution.</title>
        <authorList>
            <person name="Jeong J.-H."/>
            <person name="Song I."/>
            <person name="Kim S."/>
            <person name="Choi T."/>
            <person name="Kim D."/>
            <person name="Ryu S."/>
            <person name="Kim W."/>
        </authorList>
    </citation>
    <scope>NUCLEOTIDE SEQUENCE [LARGE SCALE GENOMIC DNA]</scope>
    <source>
        <tissue evidence="2">Muscle</tissue>
    </source>
</reference>
<comment type="caution">
    <text evidence="2">The sequence shown here is derived from an EMBL/GenBank/DDBJ whole genome shotgun (WGS) entry which is preliminary data.</text>
</comment>
<sequence length="115" mass="12697">MHLHDWRTTPRASTMLERREQQRRERGGEAAPHKAPSCLPSTPCPAHTPLAEPMNLLSSSRGRCAPPAPLKSFIDATHSCRRLPNCVLTSLLPGTCRARLKTRAARPFVAPEDVP</sequence>
<evidence type="ECO:0000313" key="3">
    <source>
        <dbReference type="Proteomes" id="UP000324222"/>
    </source>
</evidence>
<evidence type="ECO:0000256" key="1">
    <source>
        <dbReference type="SAM" id="MobiDB-lite"/>
    </source>
</evidence>
<dbReference type="EMBL" id="VSRR010000444">
    <property type="protein sequence ID" value="MPC15653.1"/>
    <property type="molecule type" value="Genomic_DNA"/>
</dbReference>
<feature type="compositionally biased region" description="Basic and acidic residues" evidence="1">
    <location>
        <begin position="16"/>
        <end position="32"/>
    </location>
</feature>
<protein>
    <submittedName>
        <fullName evidence="2">Uncharacterized protein</fullName>
    </submittedName>
</protein>
<accession>A0A5B7D5F4</accession>
<evidence type="ECO:0000313" key="2">
    <source>
        <dbReference type="EMBL" id="MPC15653.1"/>
    </source>
</evidence>
<keyword evidence="3" id="KW-1185">Reference proteome</keyword>
<name>A0A5B7D5F4_PORTR</name>
<dbReference type="AlphaFoldDB" id="A0A5B7D5F4"/>
<proteinExistence type="predicted"/>
<dbReference type="Proteomes" id="UP000324222">
    <property type="component" value="Unassembled WGS sequence"/>
</dbReference>
<organism evidence="2 3">
    <name type="scientific">Portunus trituberculatus</name>
    <name type="common">Swimming crab</name>
    <name type="synonym">Neptunus trituberculatus</name>
    <dbReference type="NCBI Taxonomy" id="210409"/>
    <lineage>
        <taxon>Eukaryota</taxon>
        <taxon>Metazoa</taxon>
        <taxon>Ecdysozoa</taxon>
        <taxon>Arthropoda</taxon>
        <taxon>Crustacea</taxon>
        <taxon>Multicrustacea</taxon>
        <taxon>Malacostraca</taxon>
        <taxon>Eumalacostraca</taxon>
        <taxon>Eucarida</taxon>
        <taxon>Decapoda</taxon>
        <taxon>Pleocyemata</taxon>
        <taxon>Brachyura</taxon>
        <taxon>Eubrachyura</taxon>
        <taxon>Portunoidea</taxon>
        <taxon>Portunidae</taxon>
        <taxon>Portuninae</taxon>
        <taxon>Portunus</taxon>
    </lineage>
</organism>
<gene>
    <name evidence="2" type="ORF">E2C01_008452</name>
</gene>